<keyword evidence="3" id="KW-1185">Reference proteome</keyword>
<dbReference type="RefSeq" id="WP_105303046.1">
    <property type="nucleotide sequence ID" value="NZ_JAQXPC010000087.1"/>
</dbReference>
<dbReference type="GO" id="GO:0003729">
    <property type="term" value="F:mRNA binding"/>
    <property type="evidence" value="ECO:0007669"/>
    <property type="project" value="UniProtKB-ARBA"/>
</dbReference>
<feature type="domain" description="S1 motif" evidence="1">
    <location>
        <begin position="6"/>
        <end position="75"/>
    </location>
</feature>
<dbReference type="Pfam" id="PF00575">
    <property type="entry name" value="S1"/>
    <property type="match status" value="1"/>
</dbReference>
<protein>
    <submittedName>
        <fullName evidence="2">S1 RNA-binding domain-containing protein</fullName>
    </submittedName>
</protein>
<evidence type="ECO:0000313" key="2">
    <source>
        <dbReference type="EMBL" id="MSS57745.1"/>
    </source>
</evidence>
<evidence type="ECO:0000259" key="1">
    <source>
        <dbReference type="PROSITE" id="PS50126"/>
    </source>
</evidence>
<dbReference type="GO" id="GO:0003735">
    <property type="term" value="F:structural constituent of ribosome"/>
    <property type="evidence" value="ECO:0007669"/>
    <property type="project" value="TreeGrafter"/>
</dbReference>
<dbReference type="NCBIfam" id="NF040579">
    <property type="entry name" value="S1_dom_CvfD"/>
    <property type="match status" value="1"/>
</dbReference>
<dbReference type="FunFam" id="2.40.50.140:FF:000051">
    <property type="entry name" value="RNA-binding transcriptional accessory protein"/>
    <property type="match status" value="1"/>
</dbReference>
<dbReference type="Proteomes" id="UP000461880">
    <property type="component" value="Unassembled WGS sequence"/>
</dbReference>
<dbReference type="GO" id="GO:0005737">
    <property type="term" value="C:cytoplasm"/>
    <property type="evidence" value="ECO:0007669"/>
    <property type="project" value="UniProtKB-ARBA"/>
</dbReference>
<reference evidence="2 3" key="1">
    <citation type="submission" date="2019-08" db="EMBL/GenBank/DDBJ databases">
        <title>In-depth cultivation of the pig gut microbiome towards novel bacterial diversity and tailored functional studies.</title>
        <authorList>
            <person name="Wylensek D."/>
            <person name="Hitch T.C.A."/>
            <person name="Clavel T."/>
        </authorList>
    </citation>
    <scope>NUCLEOTIDE SEQUENCE [LARGE SCALE GENOMIC DNA]</scope>
    <source>
        <strain evidence="2 3">Oil+RF-744-GAM-WT-6</strain>
    </source>
</reference>
<name>A0A7X2NQK4_9FIRM</name>
<dbReference type="PANTHER" id="PTHR10724">
    <property type="entry name" value="30S RIBOSOMAL PROTEIN S1"/>
    <property type="match status" value="1"/>
</dbReference>
<accession>A0A7X2NQK4</accession>
<sequence length="123" mass="13942">MTYQTGQIVEGKITGIQPYGAFVALDRNTSGLIHISEISDGYVRDISRFVKVGDIVKVKIIDYDPKTNQTRLSLKALHRTRMRGHHRSMNRRASLPPMKLGFSSIAAKMPEWIREAEGGDTRW</sequence>
<dbReference type="InterPro" id="IPR050437">
    <property type="entry name" value="Ribos_protein_bS1-like"/>
</dbReference>
<dbReference type="AlphaFoldDB" id="A0A7X2NQK4"/>
<evidence type="ECO:0000313" key="3">
    <source>
        <dbReference type="Proteomes" id="UP000461880"/>
    </source>
</evidence>
<dbReference type="PROSITE" id="PS50126">
    <property type="entry name" value="S1"/>
    <property type="match status" value="1"/>
</dbReference>
<dbReference type="InterPro" id="IPR003029">
    <property type="entry name" value="S1_domain"/>
</dbReference>
<dbReference type="GO" id="GO:0006412">
    <property type="term" value="P:translation"/>
    <property type="evidence" value="ECO:0007669"/>
    <property type="project" value="TreeGrafter"/>
</dbReference>
<proteinExistence type="predicted"/>
<dbReference type="SMART" id="SM00316">
    <property type="entry name" value="S1"/>
    <property type="match status" value="1"/>
</dbReference>
<dbReference type="InterPro" id="IPR012340">
    <property type="entry name" value="NA-bd_OB-fold"/>
</dbReference>
<organism evidence="2 3">
    <name type="scientific">Stecheria intestinalis</name>
    <dbReference type="NCBI Taxonomy" id="2606630"/>
    <lineage>
        <taxon>Bacteria</taxon>
        <taxon>Bacillati</taxon>
        <taxon>Bacillota</taxon>
        <taxon>Erysipelotrichia</taxon>
        <taxon>Erysipelotrichales</taxon>
        <taxon>Erysipelotrichaceae</taxon>
        <taxon>Stecheria</taxon>
    </lineage>
</organism>
<gene>
    <name evidence="2" type="ORF">FYJ51_02345</name>
</gene>
<dbReference type="SUPFAM" id="SSF50249">
    <property type="entry name" value="Nucleic acid-binding proteins"/>
    <property type="match status" value="1"/>
</dbReference>
<dbReference type="Gene3D" id="2.40.50.140">
    <property type="entry name" value="Nucleic acid-binding proteins"/>
    <property type="match status" value="1"/>
</dbReference>
<dbReference type="EMBL" id="VUMN01000003">
    <property type="protein sequence ID" value="MSS57745.1"/>
    <property type="molecule type" value="Genomic_DNA"/>
</dbReference>
<comment type="caution">
    <text evidence="2">The sequence shown here is derived from an EMBL/GenBank/DDBJ whole genome shotgun (WGS) entry which is preliminary data.</text>
</comment>